<dbReference type="SUPFAM" id="SSF50998">
    <property type="entry name" value="Quinoprotein alcohol dehydrogenase-like"/>
    <property type="match status" value="1"/>
</dbReference>
<evidence type="ECO:0000313" key="3">
    <source>
        <dbReference type="Proteomes" id="UP000288178"/>
    </source>
</evidence>
<evidence type="ECO:0000259" key="1">
    <source>
        <dbReference type="Pfam" id="PF14339"/>
    </source>
</evidence>
<feature type="domain" description="DUF4394" evidence="1">
    <location>
        <begin position="33"/>
        <end position="265"/>
    </location>
</feature>
<protein>
    <submittedName>
        <fullName evidence="2">DUF4394 domain-containing protein</fullName>
    </submittedName>
</protein>
<dbReference type="EMBL" id="SACT01000001">
    <property type="protein sequence ID" value="RVT53390.1"/>
    <property type="molecule type" value="Genomic_DNA"/>
</dbReference>
<gene>
    <name evidence="2" type="ORF">ENE75_00345</name>
</gene>
<dbReference type="OrthoDB" id="531718at2"/>
<comment type="caution">
    <text evidence="2">The sequence shown here is derived from an EMBL/GenBank/DDBJ whole genome shotgun (WGS) entry which is preliminary data.</text>
</comment>
<dbReference type="RefSeq" id="WP_128194476.1">
    <property type="nucleotide sequence ID" value="NZ_SACT01000001.1"/>
</dbReference>
<dbReference type="Proteomes" id="UP000288178">
    <property type="component" value="Unassembled WGS sequence"/>
</dbReference>
<keyword evidence="3" id="KW-1185">Reference proteome</keyword>
<evidence type="ECO:0000313" key="2">
    <source>
        <dbReference type="EMBL" id="RVT53390.1"/>
    </source>
</evidence>
<dbReference type="Pfam" id="PF14339">
    <property type="entry name" value="DUF4394"/>
    <property type="match status" value="1"/>
</dbReference>
<dbReference type="AlphaFoldDB" id="A0A437JZ94"/>
<dbReference type="Gene3D" id="2.130.10.10">
    <property type="entry name" value="YVTN repeat-like/Quinoprotein amine dehydrogenase"/>
    <property type="match status" value="1"/>
</dbReference>
<reference evidence="2 3" key="1">
    <citation type="submission" date="2019-01" db="EMBL/GenBank/DDBJ databases">
        <authorList>
            <person name="Chen W.-M."/>
        </authorList>
    </citation>
    <scope>NUCLEOTIDE SEQUENCE [LARGE SCALE GENOMIC DNA]</scope>
    <source>
        <strain evidence="2 3">ICH-3</strain>
    </source>
</reference>
<dbReference type="InterPro" id="IPR025507">
    <property type="entry name" value="DUF4394"/>
</dbReference>
<sequence>MLALTACASVPPDEPAGAPLKQTVFAVTAEGDLIRFNAGTPRQIDARHRLQGLPDGQPLVGIDFRVARGVLYGLTAGGRLVTIDTASGRVSAVGSAPPAPIAGSRFGFDFNPAADRIRVVSDRGQNLRLHPDTGAVAATDPDLAPAMPGGQAGHVVGAAYTYNKTDEKLTSNYALDIRRGWLLTQGTVEGRTPAVSPNTGRLLDVGALGTGPVDDAAFDIADLDNTALAALRQGTRTRLYRIDLASGAATLLGTVGSGGRVAGIAIEP</sequence>
<accession>A0A437JZ94</accession>
<dbReference type="InterPro" id="IPR011047">
    <property type="entry name" value="Quinoprotein_ADH-like_sf"/>
</dbReference>
<dbReference type="InterPro" id="IPR015943">
    <property type="entry name" value="WD40/YVTN_repeat-like_dom_sf"/>
</dbReference>
<name>A0A437JZ94_9BURK</name>
<proteinExistence type="predicted"/>
<organism evidence="2 3">
    <name type="scientific">Rubrivivax albus</name>
    <dbReference type="NCBI Taxonomy" id="2499835"/>
    <lineage>
        <taxon>Bacteria</taxon>
        <taxon>Pseudomonadati</taxon>
        <taxon>Pseudomonadota</taxon>
        <taxon>Betaproteobacteria</taxon>
        <taxon>Burkholderiales</taxon>
        <taxon>Sphaerotilaceae</taxon>
        <taxon>Rubrivivax</taxon>
    </lineage>
</organism>